<gene>
    <name evidence="1" type="ORF">CNECB9_1150011</name>
</gene>
<proteinExistence type="predicted"/>
<sequence>MASRTIRALSEGELEAQIATAHSNLTTFAAVVAVLEGGCVYGGLNSDKAALRIIRAAQTEQQRLIKIYDECRDETARRRNEWRWANG</sequence>
<name>A0A1K0JDT4_CUPNE</name>
<accession>A0A1K0JDT4</accession>
<dbReference type="AlphaFoldDB" id="A0A1K0JDT4"/>
<organism evidence="1">
    <name type="scientific">Cupriavidus necator</name>
    <name type="common">Alcaligenes eutrophus</name>
    <name type="synonym">Ralstonia eutropha</name>
    <dbReference type="NCBI Taxonomy" id="106590"/>
    <lineage>
        <taxon>Bacteria</taxon>
        <taxon>Pseudomonadati</taxon>
        <taxon>Pseudomonadota</taxon>
        <taxon>Betaproteobacteria</taxon>
        <taxon>Burkholderiales</taxon>
        <taxon>Burkholderiaceae</taxon>
        <taxon>Cupriavidus</taxon>
    </lineage>
</organism>
<protein>
    <submittedName>
        <fullName evidence="1">Uncharacterized protein</fullName>
    </submittedName>
</protein>
<reference evidence="1" key="1">
    <citation type="submission" date="2016-09" db="EMBL/GenBank/DDBJ databases">
        <authorList>
            <person name="Capua I."/>
            <person name="De Benedictis P."/>
            <person name="Joannis T."/>
            <person name="Lombin L.H."/>
            <person name="Cattoli G."/>
        </authorList>
    </citation>
    <scope>NUCLEOTIDE SEQUENCE</scope>
    <source>
        <strain evidence="1">B9</strain>
    </source>
</reference>
<dbReference type="EMBL" id="FMSH01000019">
    <property type="protein sequence ID" value="SCU73467.1"/>
    <property type="molecule type" value="Genomic_DNA"/>
</dbReference>
<dbReference type="RefSeq" id="WP_340519814.1">
    <property type="nucleotide sequence ID" value="NZ_FMSH01000019.1"/>
</dbReference>
<evidence type="ECO:0000313" key="1">
    <source>
        <dbReference type="EMBL" id="SCU73467.1"/>
    </source>
</evidence>